<dbReference type="Proteomes" id="UP001515480">
    <property type="component" value="Unassembled WGS sequence"/>
</dbReference>
<feature type="transmembrane region" description="Helical" evidence="1">
    <location>
        <begin position="289"/>
        <end position="322"/>
    </location>
</feature>
<proteinExistence type="predicted"/>
<keyword evidence="1" id="KW-0812">Transmembrane</keyword>
<keyword evidence="1" id="KW-0472">Membrane</keyword>
<feature type="transmembrane region" description="Helical" evidence="1">
    <location>
        <begin position="364"/>
        <end position="386"/>
    </location>
</feature>
<reference evidence="2 3" key="1">
    <citation type="journal article" date="2024" name="Science">
        <title>Giant polyketide synthase enzymes in the biosynthesis of giant marine polyether toxins.</title>
        <authorList>
            <person name="Fallon T.R."/>
            <person name="Shende V.V."/>
            <person name="Wierzbicki I.H."/>
            <person name="Pendleton A.L."/>
            <person name="Watervoot N.F."/>
            <person name="Auber R.P."/>
            <person name="Gonzalez D.J."/>
            <person name="Wisecaver J.H."/>
            <person name="Moore B.S."/>
        </authorList>
    </citation>
    <scope>NUCLEOTIDE SEQUENCE [LARGE SCALE GENOMIC DNA]</scope>
    <source>
        <strain evidence="2 3">12B1</strain>
    </source>
</reference>
<evidence type="ECO:0000256" key="1">
    <source>
        <dbReference type="SAM" id="Phobius"/>
    </source>
</evidence>
<evidence type="ECO:0000313" key="2">
    <source>
        <dbReference type="EMBL" id="KAL1520455.1"/>
    </source>
</evidence>
<dbReference type="EMBL" id="JBGBPQ010000008">
    <property type="protein sequence ID" value="KAL1520455.1"/>
    <property type="molecule type" value="Genomic_DNA"/>
</dbReference>
<comment type="caution">
    <text evidence="2">The sequence shown here is derived from an EMBL/GenBank/DDBJ whole genome shotgun (WGS) entry which is preliminary data.</text>
</comment>
<keyword evidence="1" id="KW-1133">Transmembrane helix</keyword>
<feature type="transmembrane region" description="Helical" evidence="1">
    <location>
        <begin position="157"/>
        <end position="176"/>
    </location>
</feature>
<feature type="transmembrane region" description="Helical" evidence="1">
    <location>
        <begin position="50"/>
        <end position="69"/>
    </location>
</feature>
<protein>
    <submittedName>
        <fullName evidence="2">Uncharacterized protein</fullName>
    </submittedName>
</protein>
<name>A0AB34JER3_PRYPA</name>
<feature type="transmembrane region" description="Helical" evidence="1">
    <location>
        <begin position="334"/>
        <end position="352"/>
    </location>
</feature>
<accession>A0AB34JER3</accession>
<dbReference type="AlphaFoldDB" id="A0AB34JER3"/>
<organism evidence="2 3">
    <name type="scientific">Prymnesium parvum</name>
    <name type="common">Toxic golden alga</name>
    <dbReference type="NCBI Taxonomy" id="97485"/>
    <lineage>
        <taxon>Eukaryota</taxon>
        <taxon>Haptista</taxon>
        <taxon>Haptophyta</taxon>
        <taxon>Prymnesiophyceae</taxon>
        <taxon>Prymnesiales</taxon>
        <taxon>Prymnesiaceae</taxon>
        <taxon>Prymnesium</taxon>
    </lineage>
</organism>
<feature type="transmembrane region" description="Helical" evidence="1">
    <location>
        <begin position="246"/>
        <end position="268"/>
    </location>
</feature>
<evidence type="ECO:0000313" key="3">
    <source>
        <dbReference type="Proteomes" id="UP001515480"/>
    </source>
</evidence>
<sequence length="414" mass="45972">MDKMNDVVERGRAVTSATYESAMEKALDLRNQALAKMNITPSDLEKLNRVPLIVASVGVLVNLLLLAAISNNAWLGGTALANGQPFHAHLSLGSAIFGPNNDVHRDSKMFCPYDTCSLHDLCANEKPVEQFPNHDPKNTDAHHWCIAANAGSVVGGLLGFGFIPGLAATALTFMYAGKEIPQFAAIFQKVEATGLREDVQKYIVCGCWACLWAFMIAAMGIYSAMIPDTLGWGPVELQFSFGLLRFSLMLISIFGGILVSHLLDLWIADNVTEAYTEFAATKFFSWKKALYYELLIQMALYLLLTIYMVDWTLLLVILVGYYLDAKVKNFKLMYIVLVSISLLFDIMRYAALPSFSMMNGGESFGNFIWTIIFLLKPLILTTIYFYEKEGDPVTGFAKMEDLTRGMAENDEIAE</sequence>
<feature type="transmembrane region" description="Helical" evidence="1">
    <location>
        <begin position="202"/>
        <end position="226"/>
    </location>
</feature>
<gene>
    <name evidence="2" type="ORF">AB1Y20_022036</name>
</gene>
<keyword evidence="3" id="KW-1185">Reference proteome</keyword>